<dbReference type="InParanoid" id="A0A1S0U0E3"/>
<dbReference type="KEGG" id="loa:LOAG_05260"/>
<dbReference type="CTD" id="9942663"/>
<protein>
    <submittedName>
        <fullName evidence="1">Uncharacterized protein</fullName>
    </submittedName>
</protein>
<organism evidence="1">
    <name type="scientific">Loa loa</name>
    <name type="common">Eye worm</name>
    <name type="synonym">Filaria loa</name>
    <dbReference type="NCBI Taxonomy" id="7209"/>
    <lineage>
        <taxon>Eukaryota</taxon>
        <taxon>Metazoa</taxon>
        <taxon>Ecdysozoa</taxon>
        <taxon>Nematoda</taxon>
        <taxon>Chromadorea</taxon>
        <taxon>Rhabditida</taxon>
        <taxon>Spirurina</taxon>
        <taxon>Spiruromorpha</taxon>
        <taxon>Filarioidea</taxon>
        <taxon>Onchocercidae</taxon>
        <taxon>Loa</taxon>
    </lineage>
</organism>
<dbReference type="OrthoDB" id="5821834at2759"/>
<proteinExistence type="predicted"/>
<dbReference type="OMA" id="KCVLAGW"/>
<sequence length="302" mass="36526">MKASKRGHESDDDESVNNERMVRYEWHRERMLYRAGLPCKFERMGGWHKFCKHEESPRRRRMKYLISQSPFLPYSDRTISQHLSRTQRWMRNPGRNSLYHGIRVIRKELDSMWLNERRLLSGCCCNVMTMLFCLRVMSEIEQKAEKLIKKYRAQQEFWPICVLPVQYNESQLVESIDFSRHPSQIGDYLDHIRSIDAGYRQHIRREKDTVHLFAERIMRWREGAGGKLFRKLERRYDEYLNCIVNRSINILPGIPEARTMKKLWKLKAIFQRRFKCVLAGWPCRMEKALLCSYCHFLRVQKN</sequence>
<dbReference type="RefSeq" id="XP_003140845.1">
    <property type="nucleotide sequence ID" value="XM_003140797.1"/>
</dbReference>
<name>A0A1S0U0E3_LOALO</name>
<dbReference type="EMBL" id="JH712084">
    <property type="protein sequence ID" value="EFO23228.1"/>
    <property type="molecule type" value="Genomic_DNA"/>
</dbReference>
<dbReference type="GeneID" id="9942663"/>
<gene>
    <name evidence="1" type="ORF">LOAG_05260</name>
</gene>
<accession>A0A1S0U0E3</accession>
<evidence type="ECO:0000313" key="1">
    <source>
        <dbReference type="EMBL" id="EFO23228.1"/>
    </source>
</evidence>
<dbReference type="AlphaFoldDB" id="A0A1S0U0E3"/>
<reference evidence="1" key="1">
    <citation type="submission" date="2012-04" db="EMBL/GenBank/DDBJ databases">
        <title>The Genome Sequence of Loa loa.</title>
        <authorList>
            <consortium name="The Broad Institute Genome Sequencing Platform"/>
            <consortium name="Broad Institute Genome Sequencing Center for Infectious Disease"/>
            <person name="Nutman T.B."/>
            <person name="Fink D.L."/>
            <person name="Russ C."/>
            <person name="Young S."/>
            <person name="Zeng Q."/>
            <person name="Gargeya S."/>
            <person name="Alvarado L."/>
            <person name="Berlin A."/>
            <person name="Chapman S.B."/>
            <person name="Chen Z."/>
            <person name="Freedman E."/>
            <person name="Gellesch M."/>
            <person name="Goldberg J."/>
            <person name="Griggs A."/>
            <person name="Gujja S."/>
            <person name="Heilman E.R."/>
            <person name="Heiman D."/>
            <person name="Howarth C."/>
            <person name="Mehta T."/>
            <person name="Neiman D."/>
            <person name="Pearson M."/>
            <person name="Roberts A."/>
            <person name="Saif S."/>
            <person name="Shea T."/>
            <person name="Shenoy N."/>
            <person name="Sisk P."/>
            <person name="Stolte C."/>
            <person name="Sykes S."/>
            <person name="White J."/>
            <person name="Yandava C."/>
            <person name="Haas B."/>
            <person name="Henn M.R."/>
            <person name="Nusbaum C."/>
            <person name="Birren B."/>
        </authorList>
    </citation>
    <scope>NUCLEOTIDE SEQUENCE [LARGE SCALE GENOMIC DNA]</scope>
</reference>